<feature type="transmembrane region" description="Helical" evidence="1">
    <location>
        <begin position="6"/>
        <end position="29"/>
    </location>
</feature>
<dbReference type="PANTHER" id="PTHR23523:SF2">
    <property type="entry name" value="2-NITROIMIDAZOLE TRANSPORTER"/>
    <property type="match status" value="1"/>
</dbReference>
<dbReference type="Gene3D" id="1.20.1250.20">
    <property type="entry name" value="MFS general substrate transporter like domains"/>
    <property type="match status" value="1"/>
</dbReference>
<feature type="transmembrane region" description="Helical" evidence="1">
    <location>
        <begin position="41"/>
        <end position="63"/>
    </location>
</feature>
<keyword evidence="1" id="KW-0472">Membrane</keyword>
<comment type="caution">
    <text evidence="2">The sequence shown here is derived from an EMBL/GenBank/DDBJ whole genome shotgun (WGS) entry which is preliminary data.</text>
</comment>
<dbReference type="InterPro" id="IPR052524">
    <property type="entry name" value="MFS_Cyanate_Porter"/>
</dbReference>
<dbReference type="EMBL" id="JADGLW010000003">
    <property type="protein sequence ID" value="MBF0753705.1"/>
    <property type="molecule type" value="Genomic_DNA"/>
</dbReference>
<evidence type="ECO:0000313" key="3">
    <source>
        <dbReference type="Proteomes" id="UP000647980"/>
    </source>
</evidence>
<dbReference type="PANTHER" id="PTHR23523">
    <property type="match status" value="1"/>
</dbReference>
<evidence type="ECO:0000256" key="1">
    <source>
        <dbReference type="SAM" id="Phobius"/>
    </source>
</evidence>
<proteinExistence type="predicted"/>
<sequence length="104" mass="10956">MPTFLIIPALIFAGPGAGTTFSLAVMFFVVRTRTVEDSYSLSGMAQSIGYLIAAAGPLFLGILSDYTGWTPPLIILMIAAIIIAILGLIAGRPVKIGNQKETNN</sequence>
<organism evidence="2 3">
    <name type="scientific">Jeotgalicoccus nanhaiensis</name>
    <dbReference type="NCBI Taxonomy" id="568603"/>
    <lineage>
        <taxon>Bacteria</taxon>
        <taxon>Bacillati</taxon>
        <taxon>Bacillota</taxon>
        <taxon>Bacilli</taxon>
        <taxon>Bacillales</taxon>
        <taxon>Staphylococcaceae</taxon>
        <taxon>Jeotgalicoccus</taxon>
    </lineage>
</organism>
<feature type="transmembrane region" description="Helical" evidence="1">
    <location>
        <begin position="69"/>
        <end position="90"/>
    </location>
</feature>
<gene>
    <name evidence="2" type="ORF">IR135_05450</name>
</gene>
<reference evidence="2 3" key="1">
    <citation type="submission" date="2020-10" db="EMBL/GenBank/DDBJ databases">
        <title>Mouse Oral microbiota.</title>
        <authorList>
            <person name="Joseph S."/>
            <person name="Aduse-Opoku J."/>
        </authorList>
    </citation>
    <scope>NUCLEOTIDE SEQUENCE [LARGE SCALE GENOMIC DNA]</scope>
    <source>
        <strain evidence="2 3">19428wE5_W307</strain>
    </source>
</reference>
<keyword evidence="3" id="KW-1185">Reference proteome</keyword>
<evidence type="ECO:0008006" key="4">
    <source>
        <dbReference type="Google" id="ProtNLM"/>
    </source>
</evidence>
<dbReference type="Proteomes" id="UP000647980">
    <property type="component" value="Unassembled WGS sequence"/>
</dbReference>
<evidence type="ECO:0000313" key="2">
    <source>
        <dbReference type="EMBL" id="MBF0753705.1"/>
    </source>
</evidence>
<keyword evidence="1" id="KW-0812">Transmembrane</keyword>
<dbReference type="InterPro" id="IPR036259">
    <property type="entry name" value="MFS_trans_sf"/>
</dbReference>
<dbReference type="RefSeq" id="WP_135097414.1">
    <property type="nucleotide sequence ID" value="NZ_JADGLW010000003.1"/>
</dbReference>
<name>A0ABR9XY90_9STAP</name>
<accession>A0ABR9XY90</accession>
<keyword evidence="1" id="KW-1133">Transmembrane helix</keyword>
<protein>
    <recommendedName>
        <fullName evidence="4">MFS transporter</fullName>
    </recommendedName>
</protein>
<dbReference type="SUPFAM" id="SSF103473">
    <property type="entry name" value="MFS general substrate transporter"/>
    <property type="match status" value="1"/>
</dbReference>